<dbReference type="PANTHER" id="PTHR33544">
    <property type="entry name" value="DUF4005 DOMAIN-CONTAINING PROTEIN-RELATED"/>
    <property type="match status" value="1"/>
</dbReference>
<dbReference type="PANTHER" id="PTHR33544:SF3">
    <property type="entry name" value="60S RIBOSOMAL PROTEIN L36"/>
    <property type="match status" value="1"/>
</dbReference>
<keyword evidence="2" id="KW-0472">Membrane</keyword>
<feature type="transmembrane region" description="Helical" evidence="2">
    <location>
        <begin position="334"/>
        <end position="352"/>
    </location>
</feature>
<reference evidence="3 4" key="1">
    <citation type="journal article" date="2020" name="bioRxiv">
        <title>Sequence and annotation of 42 cannabis genomes reveals extensive copy number variation in cannabinoid synthesis and pathogen resistance genes.</title>
        <authorList>
            <person name="Mckernan K.J."/>
            <person name="Helbert Y."/>
            <person name="Kane L.T."/>
            <person name="Ebling H."/>
            <person name="Zhang L."/>
            <person name="Liu B."/>
            <person name="Eaton Z."/>
            <person name="Mclaughlin S."/>
            <person name="Kingan S."/>
            <person name="Baybayan P."/>
            <person name="Concepcion G."/>
            <person name="Jordan M."/>
            <person name="Riva A."/>
            <person name="Barbazuk W."/>
            <person name="Harkins T."/>
        </authorList>
    </citation>
    <scope>NUCLEOTIDE SEQUENCE [LARGE SCALE GENOMIC DNA]</scope>
    <source>
        <strain evidence="4">cv. Jamaican Lion 4</strain>
        <tissue evidence="3">Leaf</tissue>
    </source>
</reference>
<evidence type="ECO:0000313" key="4">
    <source>
        <dbReference type="Proteomes" id="UP000583929"/>
    </source>
</evidence>
<protein>
    <submittedName>
        <fullName evidence="3">Uncharacterized protein</fullName>
    </submittedName>
</protein>
<feature type="region of interest" description="Disordered" evidence="1">
    <location>
        <begin position="178"/>
        <end position="212"/>
    </location>
</feature>
<dbReference type="InterPro" id="IPR040344">
    <property type="entry name" value="At3g17950-like"/>
</dbReference>
<proteinExistence type="predicted"/>
<feature type="transmembrane region" description="Helical" evidence="2">
    <location>
        <begin position="309"/>
        <end position="328"/>
    </location>
</feature>
<keyword evidence="2" id="KW-0812">Transmembrane</keyword>
<evidence type="ECO:0000256" key="2">
    <source>
        <dbReference type="SAM" id="Phobius"/>
    </source>
</evidence>
<keyword evidence="2" id="KW-1133">Transmembrane helix</keyword>
<organism evidence="3 4">
    <name type="scientific">Cannabis sativa</name>
    <name type="common">Hemp</name>
    <name type="synonym">Marijuana</name>
    <dbReference type="NCBI Taxonomy" id="3483"/>
    <lineage>
        <taxon>Eukaryota</taxon>
        <taxon>Viridiplantae</taxon>
        <taxon>Streptophyta</taxon>
        <taxon>Embryophyta</taxon>
        <taxon>Tracheophyta</taxon>
        <taxon>Spermatophyta</taxon>
        <taxon>Magnoliopsida</taxon>
        <taxon>eudicotyledons</taxon>
        <taxon>Gunneridae</taxon>
        <taxon>Pentapetalae</taxon>
        <taxon>rosids</taxon>
        <taxon>fabids</taxon>
        <taxon>Rosales</taxon>
        <taxon>Cannabaceae</taxon>
        <taxon>Cannabis</taxon>
    </lineage>
</organism>
<gene>
    <name evidence="3" type="ORF">G4B88_001363</name>
</gene>
<dbReference type="Proteomes" id="UP000583929">
    <property type="component" value="Unassembled WGS sequence"/>
</dbReference>
<dbReference type="EMBL" id="JAATIQ010000121">
    <property type="protein sequence ID" value="KAF4380212.1"/>
    <property type="molecule type" value="Genomic_DNA"/>
</dbReference>
<accession>A0A7J6GBN4</accession>
<sequence>MRIPGLPTCLLREDEKKALVPTKTKRHFFLSEVTSLHPEFSWYINLEEGWPLGLRPLNARLGLISTLDISGSASFNTSLTASPTSSTISSSDLDTEIYMNKRAPFLQPKIHFETAIFFLTGKTLGNLIGVSSIFQLSRRSTRGRTPENLSGGKILKSKPWRFSSLCSKLTTDAVTDSNNTPSLGHFLETERTRSRTSGSNIHKRSSRSPLYYGPNDYSPAPTISNVNSLFVDGLVAPCPSTSSGSISRDRPQTELLEGVNFDSSTPSHSNINVFPIQNPCFPLSKFPSHSQDTNEQLAEAANMIPNLDLFLLAFIHGSFIVAILLFAVSVVFTIFLFTFIFGLFSIVVVDLLDLSPNISSRLQSAKADVHLGSVVVLCTFLNRLVSSIISIQPSFDRFVSHFKSNTHRLIMEYVDALKHT</sequence>
<dbReference type="AlphaFoldDB" id="A0A7J6GBN4"/>
<keyword evidence="4" id="KW-1185">Reference proteome</keyword>
<evidence type="ECO:0000313" key="3">
    <source>
        <dbReference type="EMBL" id="KAF4380212.1"/>
    </source>
</evidence>
<evidence type="ECO:0000256" key="1">
    <source>
        <dbReference type="SAM" id="MobiDB-lite"/>
    </source>
</evidence>
<comment type="caution">
    <text evidence="3">The sequence shown here is derived from an EMBL/GenBank/DDBJ whole genome shotgun (WGS) entry which is preliminary data.</text>
</comment>
<name>A0A7J6GBN4_CANSA</name>